<dbReference type="Proteomes" id="UP001302329">
    <property type="component" value="Unassembled WGS sequence"/>
</dbReference>
<proteinExistence type="predicted"/>
<keyword evidence="2" id="KW-1185">Reference proteome</keyword>
<organism evidence="1 2">
    <name type="scientific">Cyanobium gracile UHCC 0281</name>
    <dbReference type="NCBI Taxonomy" id="3110309"/>
    <lineage>
        <taxon>Bacteria</taxon>
        <taxon>Bacillati</taxon>
        <taxon>Cyanobacteriota</taxon>
        <taxon>Cyanophyceae</taxon>
        <taxon>Synechococcales</taxon>
        <taxon>Prochlorococcaceae</taxon>
        <taxon>Cyanobium</taxon>
    </lineage>
</organism>
<accession>A0ABU5SX16</accession>
<reference evidence="1 2" key="1">
    <citation type="submission" date="2023-12" db="EMBL/GenBank/DDBJ databases">
        <title>Baltic Sea Cyanobacteria.</title>
        <authorList>
            <person name="Delbaje E."/>
            <person name="Fewer D.P."/>
            <person name="Shishido T.K."/>
        </authorList>
    </citation>
    <scope>NUCLEOTIDE SEQUENCE [LARGE SCALE GENOMIC DNA]</scope>
    <source>
        <strain evidence="1 2">UHCC 0281</strain>
    </source>
</reference>
<protein>
    <submittedName>
        <fullName evidence="1">GIY-YIG nuclease family protein</fullName>
    </submittedName>
</protein>
<name>A0ABU5SX16_9CYAN</name>
<gene>
    <name evidence="1" type="ORF">VB739_10930</name>
</gene>
<dbReference type="EMBL" id="JAYGHY010000036">
    <property type="protein sequence ID" value="MEA5443064.1"/>
    <property type="molecule type" value="Genomic_DNA"/>
</dbReference>
<comment type="caution">
    <text evidence="1">The sequence shown here is derived from an EMBL/GenBank/DDBJ whole genome shotgun (WGS) entry which is preliminary data.</text>
</comment>
<evidence type="ECO:0000313" key="2">
    <source>
        <dbReference type="Proteomes" id="UP001302329"/>
    </source>
</evidence>
<evidence type="ECO:0000313" key="1">
    <source>
        <dbReference type="EMBL" id="MEA5443064.1"/>
    </source>
</evidence>
<sequence>MLREQLLTWQGRLAEHQGPLYAEATAGGAAPLLQGQLFPMAADPGDPAAVARRFDPLRLSPQSLSFWRWPRLPQRGAALYLVMDRPPQLPVPLLLYVGETGRADQRWKGDHDCKGYLAAYGEALARVGLQARPSIRFWSDVPAAVSPRRALEQALIRRWLPPFNKETRERWATPFTADPA</sequence>